<evidence type="ECO:0000256" key="3">
    <source>
        <dbReference type="ARBA" id="ARBA00022553"/>
    </source>
</evidence>
<feature type="transmembrane region" description="Helical" evidence="8">
    <location>
        <begin position="88"/>
        <end position="112"/>
    </location>
</feature>
<dbReference type="Proteomes" id="UP000708576">
    <property type="component" value="Unassembled WGS sequence"/>
</dbReference>
<comment type="catalytic activity">
    <reaction evidence="1">
        <text>ATP + protein L-histidine = ADP + protein N-phospho-L-histidine.</text>
        <dbReference type="EC" id="2.7.13.3"/>
    </reaction>
</comment>
<evidence type="ECO:0000256" key="4">
    <source>
        <dbReference type="ARBA" id="ARBA00022679"/>
    </source>
</evidence>
<dbReference type="InterPro" id="IPR003594">
    <property type="entry name" value="HATPase_dom"/>
</dbReference>
<feature type="transmembrane region" description="Helical" evidence="8">
    <location>
        <begin position="118"/>
        <end position="135"/>
    </location>
</feature>
<feature type="transmembrane region" description="Helical" evidence="8">
    <location>
        <begin position="63"/>
        <end position="81"/>
    </location>
</feature>
<evidence type="ECO:0000256" key="2">
    <source>
        <dbReference type="ARBA" id="ARBA00012438"/>
    </source>
</evidence>
<keyword evidence="11" id="KW-1185">Reference proteome</keyword>
<keyword evidence="8" id="KW-1133">Transmembrane helix</keyword>
<dbReference type="Gene3D" id="1.10.287.130">
    <property type="match status" value="1"/>
</dbReference>
<dbReference type="PANTHER" id="PTHR43711">
    <property type="entry name" value="TWO-COMPONENT HISTIDINE KINASE"/>
    <property type="match status" value="1"/>
</dbReference>
<evidence type="ECO:0000256" key="1">
    <source>
        <dbReference type="ARBA" id="ARBA00000085"/>
    </source>
</evidence>
<dbReference type="Gene3D" id="3.30.565.10">
    <property type="entry name" value="Histidine kinase-like ATPase, C-terminal domain"/>
    <property type="match status" value="1"/>
</dbReference>
<proteinExistence type="predicted"/>
<feature type="transmembrane region" description="Helical" evidence="8">
    <location>
        <begin position="37"/>
        <end position="57"/>
    </location>
</feature>
<protein>
    <recommendedName>
        <fullName evidence="2">histidine kinase</fullName>
        <ecNumber evidence="2">2.7.13.3</ecNumber>
    </recommendedName>
</protein>
<evidence type="ECO:0000256" key="5">
    <source>
        <dbReference type="ARBA" id="ARBA00022777"/>
    </source>
</evidence>
<sequence length="460" mass="52021">MKLLRLLNIRTNEIHYEEAYNDYKKELHLSILRYNKILIPFMYLVFIFYLIGDYYIWKVPEFAILRLPGILTCTLILLVTISKLRNNIQLVVSVNNIHCIGLLIMGFGLVVIGPEHNFKGIISCILFIIAAHFFIKGYKSILLFGVVGAVLAIATLAYSMLHFNTYHFAEISGLVTVFIGIIILSVSNENKRFNEFYLQANLVKEKDKVQGQNRQLNEINQQLDVALKRLEEADNSKNKFFSIIAHDLRSPFSTVVSLMEELKFNLDDYSKEEIKNRIKIMEEATNSTLAFLNNLLYWASSQLNGIKINKKSHQLKNLVEQSINPYLNAANLKNLNIHLKLDDDINVFVDERTISVVISNLFNNAIKYTPNAGDITISSTKNKSVAILSIEDNGIGMSDTTIKQLFEIDKNTSRAGTENEKGSGLGLVLSSDFIKYNGGDIEVSSKVNEGSCFSVSLPIR</sequence>
<dbReference type="PRINTS" id="PR00344">
    <property type="entry name" value="BCTRLSENSOR"/>
</dbReference>
<keyword evidence="8" id="KW-0812">Transmembrane</keyword>
<dbReference type="InterPro" id="IPR004358">
    <property type="entry name" value="Sig_transdc_His_kin-like_C"/>
</dbReference>
<gene>
    <name evidence="10" type="ORF">KEM10_10865</name>
</gene>
<dbReference type="EC" id="2.7.13.3" evidence="2"/>
<reference evidence="10 11" key="1">
    <citation type="journal article" date="2015" name="Int. J. Syst. Evol. Microbiol.">
        <title>Carboxylicivirga linearis sp. nov., isolated from a sea cucumber culture pond.</title>
        <authorList>
            <person name="Wang F.Q."/>
            <person name="Zhou Y.X."/>
            <person name="Lin X.Z."/>
            <person name="Chen G.J."/>
            <person name="Du Z.J."/>
        </authorList>
    </citation>
    <scope>NUCLEOTIDE SEQUENCE [LARGE SCALE GENOMIC DNA]</scope>
    <source>
        <strain evidence="10 11">FB218</strain>
    </source>
</reference>
<dbReference type="InterPro" id="IPR036097">
    <property type="entry name" value="HisK_dim/P_sf"/>
</dbReference>
<dbReference type="SUPFAM" id="SSF47384">
    <property type="entry name" value="Homodimeric domain of signal transducing histidine kinase"/>
    <property type="match status" value="1"/>
</dbReference>
<evidence type="ECO:0000256" key="6">
    <source>
        <dbReference type="ARBA" id="ARBA00023012"/>
    </source>
</evidence>
<dbReference type="InterPro" id="IPR005467">
    <property type="entry name" value="His_kinase_dom"/>
</dbReference>
<dbReference type="InterPro" id="IPR003661">
    <property type="entry name" value="HisK_dim/P_dom"/>
</dbReference>
<dbReference type="RefSeq" id="WP_212216022.1">
    <property type="nucleotide sequence ID" value="NZ_JAGUCO010000006.1"/>
</dbReference>
<organism evidence="10 11">
    <name type="scientific">Carboxylicivirga linearis</name>
    <dbReference type="NCBI Taxonomy" id="1628157"/>
    <lineage>
        <taxon>Bacteria</taxon>
        <taxon>Pseudomonadati</taxon>
        <taxon>Bacteroidota</taxon>
        <taxon>Bacteroidia</taxon>
        <taxon>Marinilabiliales</taxon>
        <taxon>Marinilabiliaceae</taxon>
        <taxon>Carboxylicivirga</taxon>
    </lineage>
</organism>
<feature type="transmembrane region" description="Helical" evidence="8">
    <location>
        <begin position="167"/>
        <end position="186"/>
    </location>
</feature>
<dbReference type="SMART" id="SM00388">
    <property type="entry name" value="HisKA"/>
    <property type="match status" value="1"/>
</dbReference>
<keyword evidence="3" id="KW-0597">Phosphoprotein</keyword>
<dbReference type="SMART" id="SM00387">
    <property type="entry name" value="HATPase_c"/>
    <property type="match status" value="1"/>
</dbReference>
<keyword evidence="8" id="KW-0472">Membrane</keyword>
<keyword evidence="5 10" id="KW-0418">Kinase</keyword>
<evidence type="ECO:0000256" key="7">
    <source>
        <dbReference type="SAM" id="Coils"/>
    </source>
</evidence>
<dbReference type="EMBL" id="JAGUCO010000006">
    <property type="protein sequence ID" value="MBS2098780.1"/>
    <property type="molecule type" value="Genomic_DNA"/>
</dbReference>
<evidence type="ECO:0000256" key="8">
    <source>
        <dbReference type="SAM" id="Phobius"/>
    </source>
</evidence>
<feature type="domain" description="Histidine kinase" evidence="9">
    <location>
        <begin position="243"/>
        <end position="460"/>
    </location>
</feature>
<name>A0ABS5JVH4_9BACT</name>
<dbReference type="SUPFAM" id="SSF55874">
    <property type="entry name" value="ATPase domain of HSP90 chaperone/DNA topoisomerase II/histidine kinase"/>
    <property type="match status" value="1"/>
</dbReference>
<dbReference type="Pfam" id="PF02518">
    <property type="entry name" value="HATPase_c"/>
    <property type="match status" value="1"/>
</dbReference>
<accession>A0ABS5JVH4</accession>
<dbReference type="InterPro" id="IPR050736">
    <property type="entry name" value="Sensor_HK_Regulatory"/>
</dbReference>
<keyword evidence="6" id="KW-0902">Two-component regulatory system</keyword>
<dbReference type="InterPro" id="IPR036890">
    <property type="entry name" value="HATPase_C_sf"/>
</dbReference>
<keyword evidence="7" id="KW-0175">Coiled coil</keyword>
<dbReference type="GO" id="GO:0016301">
    <property type="term" value="F:kinase activity"/>
    <property type="evidence" value="ECO:0007669"/>
    <property type="project" value="UniProtKB-KW"/>
</dbReference>
<keyword evidence="4" id="KW-0808">Transferase</keyword>
<feature type="transmembrane region" description="Helical" evidence="8">
    <location>
        <begin position="142"/>
        <end position="161"/>
    </location>
</feature>
<feature type="coiled-coil region" evidence="7">
    <location>
        <begin position="202"/>
        <end position="236"/>
    </location>
</feature>
<evidence type="ECO:0000313" key="10">
    <source>
        <dbReference type="EMBL" id="MBS2098780.1"/>
    </source>
</evidence>
<evidence type="ECO:0000259" key="9">
    <source>
        <dbReference type="PROSITE" id="PS50109"/>
    </source>
</evidence>
<dbReference type="PANTHER" id="PTHR43711:SF26">
    <property type="entry name" value="SENSOR HISTIDINE KINASE RCSC"/>
    <property type="match status" value="1"/>
</dbReference>
<dbReference type="PROSITE" id="PS50109">
    <property type="entry name" value="HIS_KIN"/>
    <property type="match status" value="1"/>
</dbReference>
<dbReference type="CDD" id="cd00082">
    <property type="entry name" value="HisKA"/>
    <property type="match status" value="1"/>
</dbReference>
<evidence type="ECO:0000313" key="11">
    <source>
        <dbReference type="Proteomes" id="UP000708576"/>
    </source>
</evidence>
<comment type="caution">
    <text evidence="10">The sequence shown here is derived from an EMBL/GenBank/DDBJ whole genome shotgun (WGS) entry which is preliminary data.</text>
</comment>